<dbReference type="EMBL" id="JACCCO010000001">
    <property type="protein sequence ID" value="NYF38165.1"/>
    <property type="molecule type" value="Genomic_DNA"/>
</dbReference>
<organism evidence="2 3">
    <name type="scientific">Streptosporangium sandarakinum</name>
    <dbReference type="NCBI Taxonomy" id="1260955"/>
    <lineage>
        <taxon>Bacteria</taxon>
        <taxon>Bacillati</taxon>
        <taxon>Actinomycetota</taxon>
        <taxon>Actinomycetes</taxon>
        <taxon>Streptosporangiales</taxon>
        <taxon>Streptosporangiaceae</taxon>
        <taxon>Streptosporangium</taxon>
    </lineage>
</organism>
<dbReference type="Proteomes" id="UP000576393">
    <property type="component" value="Unassembled WGS sequence"/>
</dbReference>
<dbReference type="RefSeq" id="WP_179817957.1">
    <property type="nucleotide sequence ID" value="NZ_JACCCO010000001.1"/>
</dbReference>
<reference evidence="2 3" key="1">
    <citation type="submission" date="2020-07" db="EMBL/GenBank/DDBJ databases">
        <title>Sequencing the genomes of 1000 actinobacteria strains.</title>
        <authorList>
            <person name="Klenk H.-P."/>
        </authorList>
    </citation>
    <scope>NUCLEOTIDE SEQUENCE [LARGE SCALE GENOMIC DNA]</scope>
    <source>
        <strain evidence="2 3">DSM 45763</strain>
    </source>
</reference>
<evidence type="ECO:0008006" key="4">
    <source>
        <dbReference type="Google" id="ProtNLM"/>
    </source>
</evidence>
<keyword evidence="3" id="KW-1185">Reference proteome</keyword>
<protein>
    <recommendedName>
        <fullName evidence="4">YcaO domain-containing protein</fullName>
    </recommendedName>
</protein>
<evidence type="ECO:0000313" key="3">
    <source>
        <dbReference type="Proteomes" id="UP000576393"/>
    </source>
</evidence>
<accession>A0A852UX24</accession>
<feature type="region of interest" description="Disordered" evidence="1">
    <location>
        <begin position="1"/>
        <end position="21"/>
    </location>
</feature>
<dbReference type="AlphaFoldDB" id="A0A852UX24"/>
<name>A0A852UX24_9ACTN</name>
<evidence type="ECO:0000256" key="1">
    <source>
        <dbReference type="SAM" id="MobiDB-lite"/>
    </source>
</evidence>
<comment type="caution">
    <text evidence="2">The sequence shown here is derived from an EMBL/GenBank/DDBJ whole genome shotgun (WGS) entry which is preliminary data.</text>
</comment>
<sequence length="342" mass="35240">MASTSAESRPATAPEAASGTAGEVAGCLGGTVHLAHAQASPAAPAVIAAGFSAYAARTRARARATALDLLHRLPPGPEPVPVAGPGGRRLRLTDFVSGPPEDGPVVVGTGLLTGERYLLPAEVCRLGESDGAVEPTEVGVVDNGVSAAVAELLAHDVVTRWWADPRQRILRVSRYLDRLLPPGVVEAASGLGLWVSAFVLPAPGARIALVGVGGEGATMAAAAARTVKEAVGEAFLRAMASRAQPWDELPAGDSLRRLVVWHREADYLAYLERSAVDAGSRLLGEPGGLRPSNWADVASRRFGHEPVAVMAGPSRQVVKVVCPGAACHRPVPPGTVLPCPVN</sequence>
<proteinExistence type="predicted"/>
<evidence type="ECO:0000313" key="2">
    <source>
        <dbReference type="EMBL" id="NYF38165.1"/>
    </source>
</evidence>
<gene>
    <name evidence="2" type="ORF">HDA43_000324</name>
</gene>